<name>A0A4R0K7P7_9ACTN</name>
<comment type="caution">
    <text evidence="1">The sequence shown here is derived from an EMBL/GenBank/DDBJ whole genome shotgun (WGS) entry which is preliminary data.</text>
</comment>
<evidence type="ECO:0000313" key="1">
    <source>
        <dbReference type="EMBL" id="TCC54944.1"/>
    </source>
</evidence>
<accession>A0A4R0K7P7</accession>
<dbReference type="AlphaFoldDB" id="A0A4R0K7P7"/>
<reference evidence="1 2" key="1">
    <citation type="submission" date="2019-02" db="EMBL/GenBank/DDBJ databases">
        <title>Kribbella capetownensis sp. nov. and Kribbella speibonae sp. nov., isolated from soil.</title>
        <authorList>
            <person name="Curtis S.M."/>
            <person name="Norton I."/>
            <person name="Everest G.J."/>
            <person name="Meyers P.R."/>
        </authorList>
    </citation>
    <scope>NUCLEOTIDE SEQUENCE [LARGE SCALE GENOMIC DNA]</scope>
    <source>
        <strain evidence="1 2">NRRL B-24813</strain>
    </source>
</reference>
<keyword evidence="2" id="KW-1185">Reference proteome</keyword>
<sequence length="68" mass="7481">MSARPSPQRRGEWQIVWSDGPTIGTMRQYAADLGRAVAGVDLDHLTWSRASRSTPTDVSRVIPRAMTG</sequence>
<dbReference type="EMBL" id="SJKB01000017">
    <property type="protein sequence ID" value="TCC54944.1"/>
    <property type="molecule type" value="Genomic_DNA"/>
</dbReference>
<dbReference type="Proteomes" id="UP000291144">
    <property type="component" value="Unassembled WGS sequence"/>
</dbReference>
<evidence type="ECO:0000313" key="2">
    <source>
        <dbReference type="Proteomes" id="UP000291144"/>
    </source>
</evidence>
<gene>
    <name evidence="1" type="ORF">E0H73_37740</name>
</gene>
<organism evidence="1 2">
    <name type="scientific">Kribbella pittospori</name>
    <dbReference type="NCBI Taxonomy" id="722689"/>
    <lineage>
        <taxon>Bacteria</taxon>
        <taxon>Bacillati</taxon>
        <taxon>Actinomycetota</taxon>
        <taxon>Actinomycetes</taxon>
        <taxon>Propionibacteriales</taxon>
        <taxon>Kribbellaceae</taxon>
        <taxon>Kribbella</taxon>
    </lineage>
</organism>
<dbReference type="RefSeq" id="WP_131364697.1">
    <property type="nucleotide sequence ID" value="NZ_SJKB01000017.1"/>
</dbReference>
<protein>
    <submittedName>
        <fullName evidence="1">Uncharacterized protein</fullName>
    </submittedName>
</protein>
<proteinExistence type="predicted"/>